<dbReference type="Proteomes" id="UP001165941">
    <property type="component" value="Unassembled WGS sequence"/>
</dbReference>
<organism evidence="1 2">
    <name type="scientific">Pontoporia blainvillei</name>
    <name type="common">Franciscana</name>
    <name type="synonym">Delphinus blainvillei</name>
    <dbReference type="NCBI Taxonomy" id="48723"/>
    <lineage>
        <taxon>Eukaryota</taxon>
        <taxon>Metazoa</taxon>
        <taxon>Chordata</taxon>
        <taxon>Craniata</taxon>
        <taxon>Vertebrata</taxon>
        <taxon>Euteleostomi</taxon>
        <taxon>Mammalia</taxon>
        <taxon>Eutheria</taxon>
        <taxon>Laurasiatheria</taxon>
        <taxon>Artiodactyla</taxon>
        <taxon>Whippomorpha</taxon>
        <taxon>Cetacea</taxon>
        <taxon>Odontoceti</taxon>
        <taxon>Pontoporiidae</taxon>
        <taxon>Pontoporia</taxon>
    </lineage>
</organism>
<dbReference type="EMBL" id="PGGH01013469">
    <property type="protein sequence ID" value="NIG57993.1"/>
    <property type="molecule type" value="Genomic_DNA"/>
</dbReference>
<proteinExistence type="predicted"/>
<evidence type="ECO:0000313" key="2">
    <source>
        <dbReference type="Proteomes" id="UP001165941"/>
    </source>
</evidence>
<name>A0ABX0S099_PONBL</name>
<gene>
    <name evidence="1" type="ORF">BU61_459</name>
</gene>
<accession>A0ABX0S099</accession>
<protein>
    <submittedName>
        <fullName evidence="1">Condensin-2 complex subunit G2-like</fullName>
    </submittedName>
</protein>
<reference evidence="1" key="1">
    <citation type="submission" date="2018-05" db="EMBL/GenBank/DDBJ databases">
        <authorList>
            <person name="Pedro S.L.S."/>
            <person name="Freitas R.C."/>
            <person name="Barreto A.S."/>
            <person name="Lima A.O.S."/>
        </authorList>
    </citation>
    <scope>NUCLEOTIDE SEQUENCE</scope>
    <source>
        <strain evidence="1">BP203</strain>
        <tissue evidence="1">Muscle</tissue>
    </source>
</reference>
<sequence length="267" mass="30340">MSPSCEKVRRILHPGVQGTKLSTQTVHTKKRCFLVPEPVKGFFYVSLLLGILKEVTRSSLTQKADSEKEVSTLFDLVQKVFQQMLECVARSFRKQPEEGLQLLYSVQTPLHEFISTVQSWHVDTPVHRGVLSTLIAASVVEISHQLRKQRPLILVSHLYDLACLQRRVWEEFSQLPMSFLDELKACVISEDIEGIVCLTAVTHIILVINKGKHKSSKVKGVAATVHRKLKTFMEITLEEDSLERINNTFVPFTTLIIDAMKFSILNE</sequence>
<comment type="caution">
    <text evidence="1">The sequence shown here is derived from an EMBL/GenBank/DDBJ whole genome shotgun (WGS) entry which is preliminary data.</text>
</comment>
<keyword evidence="2" id="KW-1185">Reference proteome</keyword>
<evidence type="ECO:0000313" key="1">
    <source>
        <dbReference type="EMBL" id="NIG57993.1"/>
    </source>
</evidence>
<dbReference type="PANTHER" id="PTHR16199:SF4">
    <property type="entry name" value="CONDENSIN-2 COMPLEX SUBUNIT G2"/>
    <property type="match status" value="1"/>
</dbReference>
<dbReference type="PANTHER" id="PTHR16199">
    <property type="entry name" value="CONDENSIN-2 COMPLEX SUBUNIT G2"/>
    <property type="match status" value="1"/>
</dbReference>